<gene>
    <name evidence="2" type="ORF">CesoFtcFv8_003114</name>
</gene>
<organism evidence="2 3">
    <name type="scientific">Champsocephalus esox</name>
    <name type="common">pike icefish</name>
    <dbReference type="NCBI Taxonomy" id="159716"/>
    <lineage>
        <taxon>Eukaryota</taxon>
        <taxon>Metazoa</taxon>
        <taxon>Chordata</taxon>
        <taxon>Craniata</taxon>
        <taxon>Vertebrata</taxon>
        <taxon>Euteleostomi</taxon>
        <taxon>Actinopterygii</taxon>
        <taxon>Neopterygii</taxon>
        <taxon>Teleostei</taxon>
        <taxon>Neoteleostei</taxon>
        <taxon>Acanthomorphata</taxon>
        <taxon>Eupercaria</taxon>
        <taxon>Perciformes</taxon>
        <taxon>Notothenioidei</taxon>
        <taxon>Channichthyidae</taxon>
        <taxon>Champsocephalus</taxon>
    </lineage>
</organism>
<evidence type="ECO:0000313" key="3">
    <source>
        <dbReference type="Proteomes" id="UP001335648"/>
    </source>
</evidence>
<feature type="compositionally biased region" description="Polar residues" evidence="1">
    <location>
        <begin position="10"/>
        <end position="22"/>
    </location>
</feature>
<accession>A0AAN8CTX2</accession>
<feature type="region of interest" description="Disordered" evidence="1">
    <location>
        <begin position="1"/>
        <end position="22"/>
    </location>
</feature>
<name>A0AAN8CTX2_9TELE</name>
<comment type="caution">
    <text evidence="2">The sequence shown here is derived from an EMBL/GenBank/DDBJ whole genome shotgun (WGS) entry which is preliminary data.</text>
</comment>
<evidence type="ECO:0000313" key="2">
    <source>
        <dbReference type="EMBL" id="KAK5909160.1"/>
    </source>
</evidence>
<protein>
    <submittedName>
        <fullName evidence="2">Uncharacterized protein</fullName>
    </submittedName>
</protein>
<dbReference type="AlphaFoldDB" id="A0AAN8CTX2"/>
<evidence type="ECO:0000256" key="1">
    <source>
        <dbReference type="SAM" id="MobiDB-lite"/>
    </source>
</evidence>
<reference evidence="2 3" key="1">
    <citation type="journal article" date="2023" name="Mol. Biol. Evol.">
        <title>Genomics of Secondarily Temperate Adaptation in the Only Non-Antarctic Icefish.</title>
        <authorList>
            <person name="Rivera-Colon A.G."/>
            <person name="Rayamajhi N."/>
            <person name="Minhas B.F."/>
            <person name="Madrigal G."/>
            <person name="Bilyk K.T."/>
            <person name="Yoon V."/>
            <person name="Hune M."/>
            <person name="Gregory S."/>
            <person name="Cheng C.H.C."/>
            <person name="Catchen J.M."/>
        </authorList>
    </citation>
    <scope>NUCLEOTIDE SEQUENCE [LARGE SCALE GENOMIC DNA]</scope>
    <source>
        <strain evidence="2">JC2023a</strain>
    </source>
</reference>
<dbReference type="Proteomes" id="UP001335648">
    <property type="component" value="Unassembled WGS sequence"/>
</dbReference>
<keyword evidence="3" id="KW-1185">Reference proteome</keyword>
<proteinExistence type="predicted"/>
<dbReference type="EMBL" id="JAULUE010002048">
    <property type="protein sequence ID" value="KAK5909160.1"/>
    <property type="molecule type" value="Genomic_DNA"/>
</dbReference>
<sequence>MEVRVETQTDRSQTPTFTRSTPHNCNYENKLCNFPTSNKRRETLSILGGAPSASLLLHPVTATPPRISSSSDFSTQSFQ</sequence>